<dbReference type="Proteomes" id="UP000693738">
    <property type="component" value="Unassembled WGS sequence"/>
</dbReference>
<keyword evidence="2" id="KW-0378">Hydrolase</keyword>
<reference evidence="7" key="1">
    <citation type="submission" date="2021-05" db="EMBL/GenBank/DDBJ databases">
        <authorList>
            <person name="Khan N."/>
        </authorList>
    </citation>
    <scope>NUCLEOTIDE SEQUENCE</scope>
</reference>
<gene>
    <name evidence="7" type="ORF">FEQUK3_LOCUS9643</name>
</gene>
<dbReference type="EMBL" id="CAJSTJ010000162">
    <property type="protein sequence ID" value="CAG7563847.1"/>
    <property type="molecule type" value="Genomic_DNA"/>
</dbReference>
<dbReference type="GO" id="GO:0043139">
    <property type="term" value="F:5'-3' DNA helicase activity"/>
    <property type="evidence" value="ECO:0007669"/>
    <property type="project" value="TreeGrafter"/>
</dbReference>
<dbReference type="PANTHER" id="PTHR43788">
    <property type="entry name" value="DNA2/NAM7 HELICASE FAMILY MEMBER"/>
    <property type="match status" value="1"/>
</dbReference>
<sequence length="1082" mass="121742">MFETVAKAAVDIAVEGRRSKRTHHSASAIFYGAAKHGIGSYIYPDSQVGIKLIKAHPANSQHYLGLQVVFPRSTASGDGTWYQGNNPDSLKVSSSYTITSRYPEGTKVVIKKVTDEEFQVIKPLVTHYKEKNDFVFIQIELPDDQYPMIEGFGPVIPKFPEHRQVVENDDVVEDKERLSRILFKQRLTLLTRSKDISVLDAFTKTDDLDYTPFTYGYGSESRSQWKADEYETCLEANCGGQFSAMARYDSAELRDTALEMLHVQEFYTLRKELAALTILGRCVSKAGSQFLVHVFCPGFDESHYTQVDELQAAEIEDPTPQEKLKEDYERDHPVTTAQPEGSRAAAVAVYKAITLPRMSDFLDGIELTGAIPVRLSRKDKVKPGDYEPVVPETYAQAQEIPVDQQNTAAFFCSSGVKNEMRRVVAVRRLRPDAQLWLSTADSDEVIRAKFRQFLTGKGLQVYHLSPAQLQSDDRLALPAVPQFNLLDITIEPQVLDLCLFQLDESDRNRFEKYFSCLNYRMAVVSGPAGSGKSHIAAVIASMLGFSQDYSAAIATAPSNIACDNIEQRISTMSDDIAQKVASNGTAIRKTMSIRGYAIDREVRQLLTLLNGREIREHSELDSSPWKFRHSLCWWTARALGLQVEGIDELDDNDNKNVEENESLMKLHAKLKSLLKGKDPAPQVEGESENPQETVQPTKKPFEDFADLVRIARKRITVEEYVTQQRDADKQITLRHDISRLMKLVVDCANFVVVTPIICLVRRNSRHASNGWALVYGNSIRPAVMIGDEKQLPPVLMTMNDKREDGTAVNRFGLDAKISWLSWMLHLNIPAFHLFTQHRMARGMFDMALELTYTHLKDHFSYGPSCDLSNFTCANAIRNFINAEHNLGLPENTMSPIFVDCQDCPCREDPVSKSRYNPRATACMIEWLEKFVDAVNFPPEKIVVITPYRANMLLIHTELKASLVLSNVQTATIEFYQGHENEIVILCLAVDRSTGPCFVAQPQRLNVATSRQKLFMAVFGDIQTSIAQDAGTSIKAVTEEGTKTSVKPDIFNKFLKWFVANNRVAKVQSDPTVDPDEEWSDSG</sequence>
<accession>A0A8J2IUS0</accession>
<comment type="caution">
    <text evidence="7">The sequence shown here is derived from an EMBL/GenBank/DDBJ whole genome shotgun (WGS) entry which is preliminary data.</text>
</comment>
<dbReference type="GO" id="GO:0016787">
    <property type="term" value="F:hydrolase activity"/>
    <property type="evidence" value="ECO:0007669"/>
    <property type="project" value="UniProtKB-KW"/>
</dbReference>
<dbReference type="Pfam" id="PF13087">
    <property type="entry name" value="AAA_12"/>
    <property type="match status" value="1"/>
</dbReference>
<dbReference type="AlphaFoldDB" id="A0A8J2IUS0"/>
<keyword evidence="1" id="KW-0547">Nucleotide-binding</keyword>
<dbReference type="GO" id="GO:0005524">
    <property type="term" value="F:ATP binding"/>
    <property type="evidence" value="ECO:0007669"/>
    <property type="project" value="UniProtKB-KW"/>
</dbReference>
<evidence type="ECO:0000313" key="8">
    <source>
        <dbReference type="Proteomes" id="UP000693738"/>
    </source>
</evidence>
<dbReference type="InterPro" id="IPR047187">
    <property type="entry name" value="SF1_C_Upf1"/>
</dbReference>
<evidence type="ECO:0000256" key="4">
    <source>
        <dbReference type="ARBA" id="ARBA00022840"/>
    </source>
</evidence>
<evidence type="ECO:0000256" key="1">
    <source>
        <dbReference type="ARBA" id="ARBA00022741"/>
    </source>
</evidence>
<organism evidence="7 8">
    <name type="scientific">Fusarium equiseti</name>
    <name type="common">Fusarium scirpi</name>
    <dbReference type="NCBI Taxonomy" id="61235"/>
    <lineage>
        <taxon>Eukaryota</taxon>
        <taxon>Fungi</taxon>
        <taxon>Dikarya</taxon>
        <taxon>Ascomycota</taxon>
        <taxon>Pezizomycotina</taxon>
        <taxon>Sordariomycetes</taxon>
        <taxon>Hypocreomycetidae</taxon>
        <taxon>Hypocreales</taxon>
        <taxon>Nectriaceae</taxon>
        <taxon>Fusarium</taxon>
        <taxon>Fusarium incarnatum-equiseti species complex</taxon>
    </lineage>
</organism>
<dbReference type="InterPro" id="IPR041679">
    <property type="entry name" value="DNA2/NAM7-like_C"/>
</dbReference>
<keyword evidence="4" id="KW-0067">ATP-binding</keyword>
<keyword evidence="3" id="KW-0347">Helicase</keyword>
<name>A0A8J2IUS0_FUSEQ</name>
<evidence type="ECO:0000256" key="2">
    <source>
        <dbReference type="ARBA" id="ARBA00022801"/>
    </source>
</evidence>
<evidence type="ECO:0000256" key="5">
    <source>
        <dbReference type="SAM" id="MobiDB-lite"/>
    </source>
</evidence>
<feature type="domain" description="DNA2/NAM7 helicase-like C-terminal" evidence="6">
    <location>
        <begin position="827"/>
        <end position="1020"/>
    </location>
</feature>
<evidence type="ECO:0000259" key="6">
    <source>
        <dbReference type="Pfam" id="PF13087"/>
    </source>
</evidence>
<proteinExistence type="predicted"/>
<dbReference type="InterPro" id="IPR050534">
    <property type="entry name" value="Coronavir_polyprotein_1ab"/>
</dbReference>
<feature type="region of interest" description="Disordered" evidence="5">
    <location>
        <begin position="677"/>
        <end position="696"/>
    </location>
</feature>
<evidence type="ECO:0000313" key="7">
    <source>
        <dbReference type="EMBL" id="CAG7563847.1"/>
    </source>
</evidence>
<evidence type="ECO:0000256" key="3">
    <source>
        <dbReference type="ARBA" id="ARBA00022806"/>
    </source>
</evidence>
<protein>
    <recommendedName>
        <fullName evidence="6">DNA2/NAM7 helicase-like C-terminal domain-containing protein</fullName>
    </recommendedName>
</protein>
<dbReference type="CDD" id="cd18808">
    <property type="entry name" value="SF1_C_Upf1"/>
    <property type="match status" value="1"/>
</dbReference>
<dbReference type="PANTHER" id="PTHR43788:SF8">
    <property type="entry name" value="DNA-BINDING PROTEIN SMUBP-2"/>
    <property type="match status" value="1"/>
</dbReference>